<sequence>MSEKEEKRSSKKAESNFVANSKELDGVPDLSMLVYLEMPHVTQRTKKVLLLFHYYYVQKVININYHIFFVLFIYFQKKQVAVNPYERLPIYGQDVIDEFHEASKQGKLPQGRPHPYGVSARSYMRLVQRRCNQSIIVCGESGAGKVCFVYLFFF</sequence>
<name>X6NLK4_RETFI</name>
<comment type="caution">
    <text evidence="8">The sequence shown here is derived from an EMBL/GenBank/DDBJ whole genome shotgun (WGS) entry which is preliminary data.</text>
</comment>
<dbReference type="InterPro" id="IPR036961">
    <property type="entry name" value="Kinesin_motor_dom_sf"/>
</dbReference>
<evidence type="ECO:0000313" key="8">
    <source>
        <dbReference type="EMBL" id="ETO26604.1"/>
    </source>
</evidence>
<dbReference type="Proteomes" id="UP000023152">
    <property type="component" value="Unassembled WGS sequence"/>
</dbReference>
<dbReference type="Pfam" id="PF00063">
    <property type="entry name" value="Myosin_head"/>
    <property type="match status" value="1"/>
</dbReference>
<dbReference type="PANTHER" id="PTHR13140">
    <property type="entry name" value="MYOSIN"/>
    <property type="match status" value="1"/>
</dbReference>
<feature type="non-terminal residue" evidence="8">
    <location>
        <position position="154"/>
    </location>
</feature>
<keyword evidence="9" id="KW-1185">Reference proteome</keyword>
<dbReference type="GO" id="GO:0016020">
    <property type="term" value="C:membrane"/>
    <property type="evidence" value="ECO:0007669"/>
    <property type="project" value="TreeGrafter"/>
</dbReference>
<dbReference type="Gene3D" id="3.40.850.10">
    <property type="entry name" value="Kinesin motor domain"/>
    <property type="match status" value="1"/>
</dbReference>
<keyword evidence="4" id="KW-0505">Motor protein</keyword>
<evidence type="ECO:0000256" key="6">
    <source>
        <dbReference type="SAM" id="Phobius"/>
    </source>
</evidence>
<dbReference type="GO" id="GO:0016459">
    <property type="term" value="C:myosin complex"/>
    <property type="evidence" value="ECO:0007669"/>
    <property type="project" value="UniProtKB-KW"/>
</dbReference>
<dbReference type="InterPro" id="IPR001609">
    <property type="entry name" value="Myosin_head_motor_dom-like"/>
</dbReference>
<dbReference type="GO" id="GO:0051015">
    <property type="term" value="F:actin filament binding"/>
    <property type="evidence" value="ECO:0007669"/>
    <property type="project" value="TreeGrafter"/>
</dbReference>
<protein>
    <submittedName>
        <fullName evidence="8">Myosin II heavy chain Myo3</fullName>
    </submittedName>
</protein>
<organism evidence="8 9">
    <name type="scientific">Reticulomyxa filosa</name>
    <dbReference type="NCBI Taxonomy" id="46433"/>
    <lineage>
        <taxon>Eukaryota</taxon>
        <taxon>Sar</taxon>
        <taxon>Rhizaria</taxon>
        <taxon>Retaria</taxon>
        <taxon>Foraminifera</taxon>
        <taxon>Monothalamids</taxon>
        <taxon>Reticulomyxidae</taxon>
        <taxon>Reticulomyxa</taxon>
    </lineage>
</organism>
<evidence type="ECO:0000256" key="2">
    <source>
        <dbReference type="ARBA" id="ARBA00022840"/>
    </source>
</evidence>
<keyword evidence="5" id="KW-0009">Actin-binding</keyword>
<dbReference type="InterPro" id="IPR027417">
    <property type="entry name" value="P-loop_NTPase"/>
</dbReference>
<evidence type="ECO:0000256" key="4">
    <source>
        <dbReference type="ARBA" id="ARBA00023175"/>
    </source>
</evidence>
<keyword evidence="3" id="KW-0518">Myosin</keyword>
<keyword evidence="6" id="KW-1133">Transmembrane helix</keyword>
<dbReference type="PANTHER" id="PTHR13140:SF706">
    <property type="entry name" value="DILUTE CLASS UNCONVENTIONAL MYOSIN, ISOFORM C"/>
    <property type="match status" value="1"/>
</dbReference>
<feature type="transmembrane region" description="Helical" evidence="6">
    <location>
        <begin position="54"/>
        <end position="75"/>
    </location>
</feature>
<feature type="domain" description="Myosin motor" evidence="7">
    <location>
        <begin position="71"/>
        <end position="146"/>
    </location>
</feature>
<dbReference type="EMBL" id="ASPP01007748">
    <property type="protein sequence ID" value="ETO26604.1"/>
    <property type="molecule type" value="Genomic_DNA"/>
</dbReference>
<evidence type="ECO:0000259" key="7">
    <source>
        <dbReference type="Pfam" id="PF00063"/>
    </source>
</evidence>
<dbReference type="SUPFAM" id="SSF52540">
    <property type="entry name" value="P-loop containing nucleoside triphosphate hydrolases"/>
    <property type="match status" value="1"/>
</dbReference>
<dbReference type="PRINTS" id="PR00193">
    <property type="entry name" value="MYOSINHEAVY"/>
</dbReference>
<keyword evidence="6" id="KW-0472">Membrane</keyword>
<keyword evidence="1" id="KW-0547">Nucleotide-binding</keyword>
<accession>X6NLK4</accession>
<keyword evidence="6" id="KW-0812">Transmembrane</keyword>
<proteinExistence type="predicted"/>
<gene>
    <name evidence="8" type="ORF">RFI_10532</name>
</gene>
<evidence type="ECO:0000313" key="9">
    <source>
        <dbReference type="Proteomes" id="UP000023152"/>
    </source>
</evidence>
<dbReference type="GO" id="GO:0000146">
    <property type="term" value="F:microfilament motor activity"/>
    <property type="evidence" value="ECO:0007669"/>
    <property type="project" value="TreeGrafter"/>
</dbReference>
<dbReference type="GO" id="GO:0005737">
    <property type="term" value="C:cytoplasm"/>
    <property type="evidence" value="ECO:0007669"/>
    <property type="project" value="TreeGrafter"/>
</dbReference>
<dbReference type="GO" id="GO:0007015">
    <property type="term" value="P:actin filament organization"/>
    <property type="evidence" value="ECO:0007669"/>
    <property type="project" value="TreeGrafter"/>
</dbReference>
<evidence type="ECO:0000256" key="3">
    <source>
        <dbReference type="ARBA" id="ARBA00023123"/>
    </source>
</evidence>
<evidence type="ECO:0000256" key="5">
    <source>
        <dbReference type="ARBA" id="ARBA00023203"/>
    </source>
</evidence>
<dbReference type="OrthoDB" id="10055605at2759"/>
<dbReference type="GO" id="GO:0005524">
    <property type="term" value="F:ATP binding"/>
    <property type="evidence" value="ECO:0007669"/>
    <property type="project" value="UniProtKB-KW"/>
</dbReference>
<evidence type="ECO:0000256" key="1">
    <source>
        <dbReference type="ARBA" id="ARBA00022741"/>
    </source>
</evidence>
<keyword evidence="2" id="KW-0067">ATP-binding</keyword>
<dbReference type="AlphaFoldDB" id="X6NLK4"/>
<reference evidence="8 9" key="1">
    <citation type="journal article" date="2013" name="Curr. Biol.">
        <title>The Genome of the Foraminiferan Reticulomyxa filosa.</title>
        <authorList>
            <person name="Glockner G."/>
            <person name="Hulsmann N."/>
            <person name="Schleicher M."/>
            <person name="Noegel A.A."/>
            <person name="Eichinger L."/>
            <person name="Gallinger C."/>
            <person name="Pawlowski J."/>
            <person name="Sierra R."/>
            <person name="Euteneuer U."/>
            <person name="Pillet L."/>
            <person name="Moustafa A."/>
            <person name="Platzer M."/>
            <person name="Groth M."/>
            <person name="Szafranski K."/>
            <person name="Schliwa M."/>
        </authorList>
    </citation>
    <scope>NUCLEOTIDE SEQUENCE [LARGE SCALE GENOMIC DNA]</scope>
</reference>